<protein>
    <submittedName>
        <fullName evidence="4">BZIP transcription factor</fullName>
    </submittedName>
</protein>
<organism evidence="4 5">
    <name type="scientific">Colletotrichum paranaense</name>
    <dbReference type="NCBI Taxonomy" id="1914294"/>
    <lineage>
        <taxon>Eukaryota</taxon>
        <taxon>Fungi</taxon>
        <taxon>Dikarya</taxon>
        <taxon>Ascomycota</taxon>
        <taxon>Pezizomycotina</taxon>
        <taxon>Sordariomycetes</taxon>
        <taxon>Hypocreomycetidae</taxon>
        <taxon>Glomerellales</taxon>
        <taxon>Glomerellaceae</taxon>
        <taxon>Colletotrichum</taxon>
        <taxon>Colletotrichum acutatum species complex</taxon>
    </lineage>
</organism>
<evidence type="ECO:0000313" key="5">
    <source>
        <dbReference type="Proteomes" id="UP001241169"/>
    </source>
</evidence>
<feature type="region of interest" description="Disordered" evidence="2">
    <location>
        <begin position="486"/>
        <end position="535"/>
    </location>
</feature>
<dbReference type="CDD" id="cd12193">
    <property type="entry name" value="bZIP_GCN4"/>
    <property type="match status" value="1"/>
</dbReference>
<feature type="compositionally biased region" description="Low complexity" evidence="2">
    <location>
        <begin position="205"/>
        <end position="222"/>
    </location>
</feature>
<evidence type="ECO:0000313" key="4">
    <source>
        <dbReference type="EMBL" id="KAK1526405.1"/>
    </source>
</evidence>
<dbReference type="Proteomes" id="UP001241169">
    <property type="component" value="Unassembled WGS sequence"/>
</dbReference>
<comment type="caution">
    <text evidence="4">The sequence shown here is derived from an EMBL/GenBank/DDBJ whole genome shotgun (WGS) entry which is preliminary data.</text>
</comment>
<feature type="coiled-coil region" evidence="1">
    <location>
        <begin position="547"/>
        <end position="574"/>
    </location>
</feature>
<evidence type="ECO:0000259" key="3">
    <source>
        <dbReference type="PROSITE" id="PS50217"/>
    </source>
</evidence>
<feature type="compositionally biased region" description="Polar residues" evidence="2">
    <location>
        <begin position="486"/>
        <end position="500"/>
    </location>
</feature>
<dbReference type="InterPro" id="IPR046347">
    <property type="entry name" value="bZIP_sf"/>
</dbReference>
<sequence>MVVFQVANAPVRLLTPSTNMYRLETCGTLQHYWIAGYHFLPVGAVACLALDLEVGFDNCALRPACVSGSAVPQPPALFGGRGGGFGLLLPFRLQKLANPSVPDFYIPFSSFLLTTTIFQTTIKNHSAIEPRQNALNHRLQFDPASKLNKIQSTTIHDFSPLFTSAQPSQVDLNYTTASSSSLSSASANILPRDFSVFTTDSQSSWLPSSSPSLPAQPAQQPQFSPPEQSPQQDFVLFDQPRTSQPRHLATHTAIGLNQRRHSSYHLRQNQQGRVHFQQKHRLAQIQASGSNSRSPSVCSPAQSAQFYASSAPSSSAALNRRQRPPVPLFAQSTQGVTNKMDIQDLDLDDFTGFEGGASTTYSSPAMPSVFDVGPSTLGTVSPHDLLIQEPFMSAPNSTALTALTSPSIYNESPDFNDGYDVSPSFDSGDFGSADFDTTAGDPWFPLFPQESTAVTKDVTGIEEIQKLQTDQSPALKGDDLEVVEFTSTSGRRKSVNSSPTSSARHSSVSGVSSRRRDKPLPPIIVEDPSDTTAMKRARNTLAARKSRERKAQRFEDLEEKIRKLEEERDHWKSIALGRS</sequence>
<dbReference type="GeneID" id="85381086"/>
<feature type="region of interest" description="Disordered" evidence="2">
    <location>
        <begin position="205"/>
        <end position="232"/>
    </location>
</feature>
<gene>
    <name evidence="4" type="ORF">CPAR01_12933</name>
</gene>
<dbReference type="Gene3D" id="3.30.160.60">
    <property type="entry name" value="Classic Zinc Finger"/>
    <property type="match status" value="1"/>
</dbReference>
<keyword evidence="1" id="KW-0175">Coiled coil</keyword>
<name>A0ABQ9S584_9PEZI</name>
<proteinExistence type="predicted"/>
<feature type="domain" description="BZIP" evidence="3">
    <location>
        <begin position="529"/>
        <end position="569"/>
    </location>
</feature>
<dbReference type="PROSITE" id="PS50217">
    <property type="entry name" value="BZIP"/>
    <property type="match status" value="1"/>
</dbReference>
<reference evidence="4 5" key="1">
    <citation type="submission" date="2016-10" db="EMBL/GenBank/DDBJ databases">
        <title>The genome sequence of Colletotrichum fioriniae PJ7.</title>
        <authorList>
            <person name="Baroncelli R."/>
        </authorList>
    </citation>
    <scope>NUCLEOTIDE SEQUENCE [LARGE SCALE GENOMIC DNA]</scope>
    <source>
        <strain evidence="4 5">IMI 384185</strain>
    </source>
</reference>
<dbReference type="SUPFAM" id="SSF57959">
    <property type="entry name" value="Leucine zipper domain"/>
    <property type="match status" value="1"/>
</dbReference>
<feature type="compositionally biased region" description="Low complexity" evidence="2">
    <location>
        <begin position="501"/>
        <end position="512"/>
    </location>
</feature>
<accession>A0ABQ9S584</accession>
<evidence type="ECO:0000256" key="2">
    <source>
        <dbReference type="SAM" id="MobiDB-lite"/>
    </source>
</evidence>
<dbReference type="RefSeq" id="XP_060343580.1">
    <property type="nucleotide sequence ID" value="XM_060497187.1"/>
</dbReference>
<dbReference type="EMBL" id="MOPA01000012">
    <property type="protein sequence ID" value="KAK1526405.1"/>
    <property type="molecule type" value="Genomic_DNA"/>
</dbReference>
<dbReference type="InterPro" id="IPR004827">
    <property type="entry name" value="bZIP"/>
</dbReference>
<dbReference type="PROSITE" id="PS00036">
    <property type="entry name" value="BZIP_BASIC"/>
    <property type="match status" value="1"/>
</dbReference>
<evidence type="ECO:0000256" key="1">
    <source>
        <dbReference type="SAM" id="Coils"/>
    </source>
</evidence>
<dbReference type="Pfam" id="PF07716">
    <property type="entry name" value="bZIP_2"/>
    <property type="match status" value="1"/>
</dbReference>
<keyword evidence="5" id="KW-1185">Reference proteome</keyword>